<sequence length="113" mass="12476">MAENVSVELDLFSGMPNPAWTLRNAEAAEFQRKLVSLPKASEGRIANNLGYRGFIVRTGATTVLVQRGIVRVTQDGGTLFRTDSGRMLERWLLQSGKPHVEPGIFADAEREFG</sequence>
<gene>
    <name evidence="1" type="ORF">ACFOSH_25985</name>
</gene>
<evidence type="ECO:0000313" key="1">
    <source>
        <dbReference type="EMBL" id="MFC3452899.1"/>
    </source>
</evidence>
<reference evidence="2" key="1">
    <citation type="journal article" date="2019" name="Int. J. Syst. Evol. Microbiol.">
        <title>The Global Catalogue of Microorganisms (GCM) 10K type strain sequencing project: providing services to taxonomists for standard genome sequencing and annotation.</title>
        <authorList>
            <consortium name="The Broad Institute Genomics Platform"/>
            <consortium name="The Broad Institute Genome Sequencing Center for Infectious Disease"/>
            <person name="Wu L."/>
            <person name="Ma J."/>
        </authorList>
    </citation>
    <scope>NUCLEOTIDE SEQUENCE [LARGE SCALE GENOMIC DNA]</scope>
    <source>
        <strain evidence="2">CGMCC 4.7676</strain>
    </source>
</reference>
<proteinExistence type="predicted"/>
<comment type="caution">
    <text evidence="1">The sequence shown here is derived from an EMBL/GenBank/DDBJ whole genome shotgun (WGS) entry which is preliminary data.</text>
</comment>
<protein>
    <submittedName>
        <fullName evidence="1">Uncharacterized protein</fullName>
    </submittedName>
</protein>
<keyword evidence="2" id="KW-1185">Reference proteome</keyword>
<dbReference type="Proteomes" id="UP001595645">
    <property type="component" value="Unassembled WGS sequence"/>
</dbReference>
<organism evidence="1 2">
    <name type="scientific">Amycolatopsis speibonae</name>
    <dbReference type="NCBI Taxonomy" id="1450224"/>
    <lineage>
        <taxon>Bacteria</taxon>
        <taxon>Bacillati</taxon>
        <taxon>Actinomycetota</taxon>
        <taxon>Actinomycetes</taxon>
        <taxon>Pseudonocardiales</taxon>
        <taxon>Pseudonocardiaceae</taxon>
        <taxon>Amycolatopsis</taxon>
    </lineage>
</organism>
<evidence type="ECO:0000313" key="2">
    <source>
        <dbReference type="Proteomes" id="UP001595645"/>
    </source>
</evidence>
<name>A0ABV7P1L9_9PSEU</name>
<accession>A0ABV7P1L9</accession>
<dbReference type="EMBL" id="JBHRWK010000042">
    <property type="protein sequence ID" value="MFC3452899.1"/>
    <property type="molecule type" value="Genomic_DNA"/>
</dbReference>
<dbReference type="RefSeq" id="WP_378241673.1">
    <property type="nucleotide sequence ID" value="NZ_JBHRWK010000042.1"/>
</dbReference>